<dbReference type="InterPro" id="IPR007048">
    <property type="entry name" value="IraD/Gp25-like"/>
</dbReference>
<dbReference type="Gene3D" id="3.10.450.40">
    <property type="match status" value="1"/>
</dbReference>
<name>A0A4R1YZ54_9RHOB</name>
<dbReference type="AlphaFoldDB" id="A0A4R1YZ54"/>
<proteinExistence type="predicted"/>
<dbReference type="OrthoDB" id="9802846at2"/>
<feature type="domain" description="IraD/Gp25-like" evidence="1">
    <location>
        <begin position="30"/>
        <end position="120"/>
    </location>
</feature>
<gene>
    <name evidence="2" type="ORF">EV216_10588</name>
</gene>
<dbReference type="EMBL" id="SLVM01000005">
    <property type="protein sequence ID" value="TCM86123.1"/>
    <property type="molecule type" value="Genomic_DNA"/>
</dbReference>
<evidence type="ECO:0000313" key="3">
    <source>
        <dbReference type="Proteomes" id="UP000295277"/>
    </source>
</evidence>
<sequence length="145" mass="16218">MRQDDPSFLGRGWAFPPSFDPQNGAAMLVEAEDDIAESLRILMATRPGERVMQPGYGCRLHDLVFEPLDSETEAGIEVAISRAILFFEPRITLLGVEVSADGWLEGTIRIRLDYKLRATNARHNRVFPFYRTEGTLISGPPEPAD</sequence>
<protein>
    <recommendedName>
        <fullName evidence="1">IraD/Gp25-like domain-containing protein</fullName>
    </recommendedName>
</protein>
<dbReference type="SUPFAM" id="SSF160719">
    <property type="entry name" value="gpW/gp25-like"/>
    <property type="match status" value="1"/>
</dbReference>
<dbReference type="Pfam" id="PF04965">
    <property type="entry name" value="GPW_gp25"/>
    <property type="match status" value="1"/>
</dbReference>
<evidence type="ECO:0000313" key="2">
    <source>
        <dbReference type="EMBL" id="TCM86123.1"/>
    </source>
</evidence>
<comment type="caution">
    <text evidence="2">The sequence shown here is derived from an EMBL/GenBank/DDBJ whole genome shotgun (WGS) entry which is preliminary data.</text>
</comment>
<dbReference type="RefSeq" id="WP_132693921.1">
    <property type="nucleotide sequence ID" value="NZ_SLVM01000005.1"/>
</dbReference>
<keyword evidence="3" id="KW-1185">Reference proteome</keyword>
<reference evidence="2 3" key="1">
    <citation type="submission" date="2019-03" db="EMBL/GenBank/DDBJ databases">
        <title>Genomic Encyclopedia of Type Strains, Phase IV (KMG-IV): sequencing the most valuable type-strain genomes for metagenomic binning, comparative biology and taxonomic classification.</title>
        <authorList>
            <person name="Goeker M."/>
        </authorList>
    </citation>
    <scope>NUCLEOTIDE SEQUENCE [LARGE SCALE GENOMIC DNA]</scope>
    <source>
        <strain evidence="2 3">DSM 21153</strain>
    </source>
</reference>
<evidence type="ECO:0000259" key="1">
    <source>
        <dbReference type="Pfam" id="PF04965"/>
    </source>
</evidence>
<organism evidence="2 3">
    <name type="scientific">Rhodovulum steppense</name>
    <dbReference type="NCBI Taxonomy" id="540251"/>
    <lineage>
        <taxon>Bacteria</taxon>
        <taxon>Pseudomonadati</taxon>
        <taxon>Pseudomonadota</taxon>
        <taxon>Alphaproteobacteria</taxon>
        <taxon>Rhodobacterales</taxon>
        <taxon>Paracoccaceae</taxon>
        <taxon>Rhodovulum</taxon>
    </lineage>
</organism>
<dbReference type="Proteomes" id="UP000295277">
    <property type="component" value="Unassembled WGS sequence"/>
</dbReference>
<accession>A0A4R1YZ54</accession>